<keyword evidence="6" id="KW-1185">Reference proteome</keyword>
<evidence type="ECO:0000256" key="1">
    <source>
        <dbReference type="ARBA" id="ARBA00010923"/>
    </source>
</evidence>
<dbReference type="CDD" id="cd17278">
    <property type="entry name" value="RMtype1_S_LdeBORF1052P-TRD2-CR2"/>
    <property type="match status" value="1"/>
</dbReference>
<keyword evidence="3" id="KW-0238">DNA-binding</keyword>
<gene>
    <name evidence="5" type="ORF">BKP45_21050</name>
</gene>
<protein>
    <recommendedName>
        <fullName evidence="4">Type I restriction modification DNA specificity domain-containing protein</fullName>
    </recommendedName>
</protein>
<feature type="domain" description="Type I restriction modification DNA specificity" evidence="4">
    <location>
        <begin position="228"/>
        <end position="415"/>
    </location>
</feature>
<reference evidence="5 6" key="1">
    <citation type="submission" date="2016-10" db="EMBL/GenBank/DDBJ databases">
        <title>Draft genome sequences of four alkaliphilic bacteria belonging to the Anaerobacillus genus.</title>
        <authorList>
            <person name="Bassil N.M."/>
            <person name="Lloyd J.R."/>
        </authorList>
    </citation>
    <scope>NUCLEOTIDE SEQUENCE [LARGE SCALE GENOMIC DNA]</scope>
    <source>
        <strain evidence="5 6">DSM 22531</strain>
    </source>
</reference>
<proteinExistence type="inferred from homology"/>
<dbReference type="RefSeq" id="WP_071391117.1">
    <property type="nucleotide sequence ID" value="NZ_MLQS01000035.1"/>
</dbReference>
<dbReference type="InterPro" id="IPR044946">
    <property type="entry name" value="Restrct_endonuc_typeI_TRD_sf"/>
</dbReference>
<sequence length="447" mass="50827">MKYNNDWKKYKLSDVTTKIGSGATPKGGQESYIDEGVTFIRSQNVYNHKFSYNGLAFINDEQAKKLNNVTIEEDDILLNITGDSVCRCCIVPKQVLPARVNQHVAIIRCDKNKILPVFLKSFLTTNYMQTYMLSIAQHGGTRAALTKGMIQNLEISIPSLQDQERIVSILNAIEYKIEIDIEMKKTLEEIAQTLFKHWFVDFEFPNKEGQSYKSSGGKFVQSVLGMVPEGWELSKLEEVISIKHGFAFKSKDFSVDETDFYILTPGNFKIGGGFKEDKFKYLNEGVIFPSQYILNEDDLLVTMTDLSRDGDTLGYPAFIPTSDSVKYLHNQRLGKVILKSSISKQFLYYLFCTPRYRGHILGSATGTTVKHTAPKRIEEFTFINPNKSTLEEFDKIVTPLFKLMKSINAENSNLIELRNTLLPKLMSGEIRIPDAEKEVEKCLQKSN</sequence>
<dbReference type="GO" id="GO:0003677">
    <property type="term" value="F:DNA binding"/>
    <property type="evidence" value="ECO:0007669"/>
    <property type="project" value="UniProtKB-KW"/>
</dbReference>
<dbReference type="PANTHER" id="PTHR30408:SF13">
    <property type="entry name" value="TYPE I RESTRICTION ENZYME HINDI SPECIFICITY SUBUNIT"/>
    <property type="match status" value="1"/>
</dbReference>
<dbReference type="AlphaFoldDB" id="A0A1S2LXT5"/>
<dbReference type="CDD" id="cd17256">
    <property type="entry name" value="RMtype1_S_EcoJA65PI-TRD1-CR1_like"/>
    <property type="match status" value="1"/>
</dbReference>
<dbReference type="InterPro" id="IPR052021">
    <property type="entry name" value="Type-I_RS_S_subunit"/>
</dbReference>
<keyword evidence="2" id="KW-0680">Restriction system</keyword>
<evidence type="ECO:0000259" key="4">
    <source>
        <dbReference type="Pfam" id="PF01420"/>
    </source>
</evidence>
<comment type="similarity">
    <text evidence="1">Belongs to the type-I restriction system S methylase family.</text>
</comment>
<feature type="domain" description="Type I restriction modification DNA specificity" evidence="4">
    <location>
        <begin position="5"/>
        <end position="188"/>
    </location>
</feature>
<accession>A0A1S2LXT5</accession>
<comment type="caution">
    <text evidence="5">The sequence shown here is derived from an EMBL/GenBank/DDBJ whole genome shotgun (WGS) entry which is preliminary data.</text>
</comment>
<name>A0A1S2LXT5_9BACI</name>
<dbReference type="EMBL" id="MLQS01000035">
    <property type="protein sequence ID" value="OIJ16497.1"/>
    <property type="molecule type" value="Genomic_DNA"/>
</dbReference>
<dbReference type="Gene3D" id="3.90.220.20">
    <property type="entry name" value="DNA methylase specificity domains"/>
    <property type="match status" value="2"/>
</dbReference>
<evidence type="ECO:0000256" key="3">
    <source>
        <dbReference type="ARBA" id="ARBA00023125"/>
    </source>
</evidence>
<dbReference type="SUPFAM" id="SSF116734">
    <property type="entry name" value="DNA methylase specificity domain"/>
    <property type="match status" value="2"/>
</dbReference>
<evidence type="ECO:0000313" key="6">
    <source>
        <dbReference type="Proteomes" id="UP000180057"/>
    </source>
</evidence>
<organism evidence="5 6">
    <name type="scientific">Anaerobacillus alkalidiazotrophicus</name>
    <dbReference type="NCBI Taxonomy" id="472963"/>
    <lineage>
        <taxon>Bacteria</taxon>
        <taxon>Bacillati</taxon>
        <taxon>Bacillota</taxon>
        <taxon>Bacilli</taxon>
        <taxon>Bacillales</taxon>
        <taxon>Bacillaceae</taxon>
        <taxon>Anaerobacillus</taxon>
    </lineage>
</organism>
<evidence type="ECO:0000256" key="2">
    <source>
        <dbReference type="ARBA" id="ARBA00022747"/>
    </source>
</evidence>
<dbReference type="REBASE" id="179037">
    <property type="entry name" value="S.Aal22531ORF21045P"/>
</dbReference>
<dbReference type="GO" id="GO:0009307">
    <property type="term" value="P:DNA restriction-modification system"/>
    <property type="evidence" value="ECO:0007669"/>
    <property type="project" value="UniProtKB-KW"/>
</dbReference>
<evidence type="ECO:0000313" key="5">
    <source>
        <dbReference type="EMBL" id="OIJ16497.1"/>
    </source>
</evidence>
<dbReference type="PANTHER" id="PTHR30408">
    <property type="entry name" value="TYPE-1 RESTRICTION ENZYME ECOKI SPECIFICITY PROTEIN"/>
    <property type="match status" value="1"/>
</dbReference>
<dbReference type="Proteomes" id="UP000180057">
    <property type="component" value="Unassembled WGS sequence"/>
</dbReference>
<dbReference type="InterPro" id="IPR000055">
    <property type="entry name" value="Restrct_endonuc_typeI_TRD"/>
</dbReference>
<dbReference type="STRING" id="472963.BKP45_21050"/>
<dbReference type="Pfam" id="PF01420">
    <property type="entry name" value="Methylase_S"/>
    <property type="match status" value="2"/>
</dbReference>